<dbReference type="AlphaFoldDB" id="A0A382CUA9"/>
<evidence type="ECO:0000313" key="1">
    <source>
        <dbReference type="EMBL" id="SVB29131.1"/>
    </source>
</evidence>
<name>A0A382CUA9_9ZZZZ</name>
<proteinExistence type="predicted"/>
<organism evidence="1">
    <name type="scientific">marine metagenome</name>
    <dbReference type="NCBI Taxonomy" id="408172"/>
    <lineage>
        <taxon>unclassified sequences</taxon>
        <taxon>metagenomes</taxon>
        <taxon>ecological metagenomes</taxon>
    </lineage>
</organism>
<reference evidence="1" key="1">
    <citation type="submission" date="2018-05" db="EMBL/GenBank/DDBJ databases">
        <authorList>
            <person name="Lanie J.A."/>
            <person name="Ng W.-L."/>
            <person name="Kazmierczak K.M."/>
            <person name="Andrzejewski T.M."/>
            <person name="Davidsen T.M."/>
            <person name="Wayne K.J."/>
            <person name="Tettelin H."/>
            <person name="Glass J.I."/>
            <person name="Rusch D."/>
            <person name="Podicherti R."/>
            <person name="Tsui H.-C.T."/>
            <person name="Winkler M.E."/>
        </authorList>
    </citation>
    <scope>NUCLEOTIDE SEQUENCE</scope>
</reference>
<dbReference type="EMBL" id="UINC01035935">
    <property type="protein sequence ID" value="SVB29131.1"/>
    <property type="molecule type" value="Genomic_DNA"/>
</dbReference>
<protein>
    <submittedName>
        <fullName evidence="1">Uncharacterized protein</fullName>
    </submittedName>
</protein>
<gene>
    <name evidence="1" type="ORF">METZ01_LOCUS181985</name>
</gene>
<accession>A0A382CUA9</accession>
<sequence>MTDSVSPFDKQIANRNYMSPLGFKLIITKTPKVDFLCQSANIPQISMGTAIQPTYLKDIPVPGDKVLYDDLTVRFLVDEKMENYLAIYKWITGLGYPESLGQYDQLRKDDIRTDRRIGDDGDPRYFEFSDATLQVLSSNYKPSIHVNFKDAFPIALSTLDFDVSQRDYSFFTASVTFKYTIYDITDPSGNRLDNKPKK</sequence>